<name>A0A199UCA3_MANES</name>
<dbReference type="Gramene" id="Manes.09G077457.3.v8.1">
    <property type="protein sequence ID" value="Manes.09G077457.3.v8.1.CDS"/>
    <property type="gene ID" value="Manes.09G077457.v8.1"/>
</dbReference>
<dbReference type="SUPFAM" id="SSF117281">
    <property type="entry name" value="Kelch motif"/>
    <property type="match status" value="1"/>
</dbReference>
<dbReference type="Gene3D" id="1.20.1280.50">
    <property type="match status" value="1"/>
</dbReference>
<sequence>MSNLPLDLIAEILRRLPVKKLLCCRCVSKPWRALIDGQNFIDLHLQHSLETSSNTNIILKNSELYFVAFDLLDNLWQLDHPLMCYNHSIRVLGSCNGLLCICNVVDDIALWNPSIRKYHVLPFLPMELKRYPGTCSCRVCVFGLGYDPINDDYKVVRIAQFGGVNGKSFESEVKVYSLRRNSWRRIGDMPYCILYPGVNGVFVCGALHWLVSQNAESNVANMIVALDLGVEDCREVPQPELMDENFNMDIGVLGGCLCLLANFRGRRVDVWVMKDYGIKESWTKLFSVVQQDVIGVLRSLKPLAYSKSGSEVLMEQDNIHLFWYDLRRKEVRDVRIQDMPITFETEIYVGSLVPVNPNRLPKGRNRHEHEVAKNRKNRDDFLSEGFKLVL</sequence>
<feature type="domain" description="F-box" evidence="1">
    <location>
        <begin position="1"/>
        <end position="43"/>
    </location>
</feature>
<dbReference type="PANTHER" id="PTHR31672:SF13">
    <property type="entry name" value="F-BOX PROTEIN CPR30-LIKE"/>
    <property type="match status" value="1"/>
</dbReference>
<evidence type="ECO:0000259" key="1">
    <source>
        <dbReference type="PROSITE" id="PS50181"/>
    </source>
</evidence>
<proteinExistence type="predicted"/>
<accession>A0A199UCA3</accession>
<evidence type="ECO:0000313" key="2">
    <source>
        <dbReference type="EMBL" id="OAY22261.1"/>
    </source>
</evidence>
<dbReference type="Gramene" id="Manes.09G077457.1.v8.1">
    <property type="protein sequence ID" value="Manes.09G077457.1.v8.1.CDS"/>
    <property type="gene ID" value="Manes.09G077457.v8.1"/>
</dbReference>
<dbReference type="Pfam" id="PF00646">
    <property type="entry name" value="F-box"/>
    <property type="match status" value="1"/>
</dbReference>
<dbReference type="OMA" id="CQIDVGY"/>
<gene>
    <name evidence="2" type="ORF">MANES_S015800</name>
</gene>
<dbReference type="Pfam" id="PF08268">
    <property type="entry name" value="FBA_3"/>
    <property type="match status" value="1"/>
</dbReference>
<dbReference type="OrthoDB" id="591557at2759"/>
<dbReference type="EMBL" id="KV450462">
    <property type="protein sequence ID" value="OAY22261.1"/>
    <property type="molecule type" value="Genomic_DNA"/>
</dbReference>
<dbReference type="PROSITE" id="PS50181">
    <property type="entry name" value="FBOX"/>
    <property type="match status" value="1"/>
</dbReference>
<dbReference type="InterPro" id="IPR036047">
    <property type="entry name" value="F-box-like_dom_sf"/>
</dbReference>
<dbReference type="InterPro" id="IPR015915">
    <property type="entry name" value="Kelch-typ_b-propeller"/>
</dbReference>
<dbReference type="InterPro" id="IPR013187">
    <property type="entry name" value="F-box-assoc_dom_typ3"/>
</dbReference>
<dbReference type="InterPro" id="IPR050796">
    <property type="entry name" value="SCF_F-box_component"/>
</dbReference>
<dbReference type="EMBL" id="KV450462">
    <property type="protein sequence ID" value="OAY22260.1"/>
    <property type="molecule type" value="Genomic_DNA"/>
</dbReference>
<dbReference type="Gene3D" id="2.120.10.80">
    <property type="entry name" value="Kelch-type beta propeller"/>
    <property type="match status" value="1"/>
</dbReference>
<dbReference type="InterPro" id="IPR001810">
    <property type="entry name" value="F-box_dom"/>
</dbReference>
<dbReference type="Gramene" id="Manes.09G077457.2.v8.1">
    <property type="protein sequence ID" value="Manes.09G077457.2.v8.1.CDS"/>
    <property type="gene ID" value="Manes.09G077457.v8.1"/>
</dbReference>
<dbReference type="PANTHER" id="PTHR31672">
    <property type="entry name" value="BNACNNG10540D PROTEIN"/>
    <property type="match status" value="1"/>
</dbReference>
<dbReference type="STRING" id="3983.A0A199UCA3"/>
<dbReference type="NCBIfam" id="TIGR01640">
    <property type="entry name" value="F_box_assoc_1"/>
    <property type="match status" value="1"/>
</dbReference>
<organism evidence="2">
    <name type="scientific">Manihot esculenta</name>
    <name type="common">Cassava</name>
    <name type="synonym">Jatropha manihot</name>
    <dbReference type="NCBI Taxonomy" id="3983"/>
    <lineage>
        <taxon>Eukaryota</taxon>
        <taxon>Viridiplantae</taxon>
        <taxon>Streptophyta</taxon>
        <taxon>Embryophyta</taxon>
        <taxon>Tracheophyta</taxon>
        <taxon>Spermatophyta</taxon>
        <taxon>Magnoliopsida</taxon>
        <taxon>eudicotyledons</taxon>
        <taxon>Gunneridae</taxon>
        <taxon>Pentapetalae</taxon>
        <taxon>rosids</taxon>
        <taxon>fabids</taxon>
        <taxon>Malpighiales</taxon>
        <taxon>Euphorbiaceae</taxon>
        <taxon>Crotonoideae</taxon>
        <taxon>Manihoteae</taxon>
        <taxon>Manihot</taxon>
    </lineage>
</organism>
<dbReference type="InterPro" id="IPR017451">
    <property type="entry name" value="F-box-assoc_interact_dom"/>
</dbReference>
<protein>
    <recommendedName>
        <fullName evidence="1">F-box domain-containing protein</fullName>
    </recommendedName>
</protein>
<reference evidence="2" key="1">
    <citation type="submission" date="2016-02" db="EMBL/GenBank/DDBJ databases">
        <title>WGS assembly of Manihot esculenta.</title>
        <authorList>
            <person name="Bredeson J.V."/>
            <person name="Prochnik S.E."/>
            <person name="Lyons J.B."/>
            <person name="Schmutz J."/>
            <person name="Grimwood J."/>
            <person name="Vrebalov J."/>
            <person name="Bart R.S."/>
            <person name="Amuge T."/>
            <person name="Ferguson M.E."/>
            <person name="Green R."/>
            <person name="Putnam N."/>
            <person name="Stites J."/>
            <person name="Rounsley S."/>
            <person name="Rokhsar D.S."/>
        </authorList>
    </citation>
    <scope>NUCLEOTIDE SEQUENCE [LARGE SCALE GENOMIC DNA]</scope>
    <source>
        <tissue evidence="2">Leaf</tissue>
    </source>
</reference>
<dbReference type="SUPFAM" id="SSF81383">
    <property type="entry name" value="F-box domain"/>
    <property type="match status" value="1"/>
</dbReference>
<dbReference type="CDD" id="cd22157">
    <property type="entry name" value="F-box_AtFBW1-like"/>
    <property type="match status" value="1"/>
</dbReference>
<dbReference type="AlphaFoldDB" id="A0A199UCA3"/>
<dbReference type="SMART" id="SM00256">
    <property type="entry name" value="FBOX"/>
    <property type="match status" value="1"/>
</dbReference>